<gene>
    <name evidence="1" type="ORF">ACCUM_1207</name>
</gene>
<evidence type="ECO:0000313" key="1">
    <source>
        <dbReference type="EMBL" id="TMQ75526.1"/>
    </source>
</evidence>
<sequence length="103" mass="11136">MTDLKPSFKPFTLGSIVATPGALDALSQSRILECLIRHARGDWGQVCEEDAAENDLATCEGFRILSAYAIDPAQPCAGFGDNCVWVITEADRSVTTLLLPSEY</sequence>
<organism evidence="1 2">
    <name type="scientific">Candidatus Accumulibacter phosphatis</name>
    <dbReference type="NCBI Taxonomy" id="327160"/>
    <lineage>
        <taxon>Bacteria</taxon>
        <taxon>Pseudomonadati</taxon>
        <taxon>Pseudomonadota</taxon>
        <taxon>Betaproteobacteria</taxon>
        <taxon>Candidatus Accumulibacter</taxon>
    </lineage>
</organism>
<dbReference type="OrthoDB" id="5522207at2"/>
<dbReference type="AlphaFoldDB" id="A0A5S4EJS5"/>
<protein>
    <submittedName>
        <fullName evidence="1">Plasmid related protein</fullName>
    </submittedName>
</protein>
<keyword evidence="2" id="KW-1185">Reference proteome</keyword>
<proteinExistence type="predicted"/>
<reference evidence="1 2" key="1">
    <citation type="submission" date="2019-04" db="EMBL/GenBank/DDBJ databases">
        <title>A novel phosphate-accumulating bacterium identified in bioreactor for phosphate removal from wastewater.</title>
        <authorList>
            <person name="Kotlyarov R.Y."/>
            <person name="Beletsky A.V."/>
            <person name="Kallistova A.Y."/>
            <person name="Dorofeev A.G."/>
            <person name="Nikolaev Y.Y."/>
            <person name="Pimenov N.V."/>
            <person name="Ravin N.V."/>
            <person name="Mardanov A.V."/>
        </authorList>
    </citation>
    <scope>NUCLEOTIDE SEQUENCE [LARGE SCALE GENOMIC DNA]</scope>
    <source>
        <strain evidence="1 2">Bin19</strain>
    </source>
</reference>
<dbReference type="Proteomes" id="UP000306324">
    <property type="component" value="Unassembled WGS sequence"/>
</dbReference>
<dbReference type="EMBL" id="SWAD01000090">
    <property type="protein sequence ID" value="TMQ75526.1"/>
    <property type="molecule type" value="Genomic_DNA"/>
</dbReference>
<dbReference type="RefSeq" id="WP_138678732.1">
    <property type="nucleotide sequence ID" value="NZ_SWAD01000090.1"/>
</dbReference>
<name>A0A5S4EJS5_9PROT</name>
<evidence type="ECO:0000313" key="2">
    <source>
        <dbReference type="Proteomes" id="UP000306324"/>
    </source>
</evidence>
<comment type="caution">
    <text evidence="1">The sequence shown here is derived from an EMBL/GenBank/DDBJ whole genome shotgun (WGS) entry which is preliminary data.</text>
</comment>
<accession>A0A5S4EJS5</accession>